<dbReference type="EMBL" id="AZGY01000023">
    <property type="protein sequence ID" value="KZZ89895.1"/>
    <property type="molecule type" value="Genomic_DNA"/>
</dbReference>
<evidence type="ECO:0000259" key="8">
    <source>
        <dbReference type="Pfam" id="PF12894"/>
    </source>
</evidence>
<evidence type="ECO:0000256" key="6">
    <source>
        <dbReference type="PROSITE-ProRule" id="PRU00221"/>
    </source>
</evidence>
<comment type="similarity">
    <text evidence="1">Belongs to the WD repeat WDR55 family.</text>
</comment>
<name>A0A167XC16_9HYPO</name>
<accession>A0A167XC16</accession>
<organism evidence="9 10">
    <name type="scientific">Moelleriella libera RCEF 2490</name>
    <dbReference type="NCBI Taxonomy" id="1081109"/>
    <lineage>
        <taxon>Eukaryota</taxon>
        <taxon>Fungi</taxon>
        <taxon>Dikarya</taxon>
        <taxon>Ascomycota</taxon>
        <taxon>Pezizomycotina</taxon>
        <taxon>Sordariomycetes</taxon>
        <taxon>Hypocreomycetidae</taxon>
        <taxon>Hypocreales</taxon>
        <taxon>Clavicipitaceae</taxon>
        <taxon>Moelleriella</taxon>
    </lineage>
</organism>
<dbReference type="AlphaFoldDB" id="A0A167XC16"/>
<dbReference type="PROSITE" id="PS50082">
    <property type="entry name" value="WD_REPEATS_2"/>
    <property type="match status" value="1"/>
</dbReference>
<dbReference type="InterPro" id="IPR050505">
    <property type="entry name" value="WDR55/POC1"/>
</dbReference>
<evidence type="ECO:0000256" key="2">
    <source>
        <dbReference type="ARBA" id="ARBA00022574"/>
    </source>
</evidence>
<dbReference type="InterPro" id="IPR024977">
    <property type="entry name" value="Apc4-like_WD40_dom"/>
</dbReference>
<dbReference type="OrthoDB" id="2288928at2759"/>
<feature type="repeat" description="WD" evidence="6">
    <location>
        <begin position="66"/>
        <end position="107"/>
    </location>
</feature>
<keyword evidence="2 6" id="KW-0853">WD repeat</keyword>
<dbReference type="SMART" id="SM00320">
    <property type="entry name" value="WD40"/>
    <property type="match status" value="4"/>
</dbReference>
<evidence type="ECO:0000256" key="1">
    <source>
        <dbReference type="ARBA" id="ARBA00007625"/>
    </source>
</evidence>
<evidence type="ECO:0000256" key="3">
    <source>
        <dbReference type="ARBA" id="ARBA00022737"/>
    </source>
</evidence>
<protein>
    <recommendedName>
        <fullName evidence="4">WD repeat-containing protein JIP5</fullName>
    </recommendedName>
    <alternativeName>
        <fullName evidence="5">WD repeat-containing protein jip5</fullName>
    </alternativeName>
</protein>
<evidence type="ECO:0000313" key="10">
    <source>
        <dbReference type="Proteomes" id="UP000078544"/>
    </source>
</evidence>
<dbReference type="InterPro" id="IPR036322">
    <property type="entry name" value="WD40_repeat_dom_sf"/>
</dbReference>
<dbReference type="PANTHER" id="PTHR44019">
    <property type="entry name" value="WD REPEAT-CONTAINING PROTEIN 55"/>
    <property type="match status" value="1"/>
</dbReference>
<comment type="caution">
    <text evidence="9">The sequence shown here is derived from an EMBL/GenBank/DDBJ whole genome shotgun (WGS) entry which is preliminary data.</text>
</comment>
<dbReference type="Gene3D" id="2.130.10.10">
    <property type="entry name" value="YVTN repeat-like/Quinoprotein amine dehydrogenase"/>
    <property type="match status" value="2"/>
</dbReference>
<feature type="compositionally biased region" description="Acidic residues" evidence="7">
    <location>
        <begin position="348"/>
        <end position="361"/>
    </location>
</feature>
<feature type="domain" description="Anaphase-promoting complex subunit 4-like WD40" evidence="8">
    <location>
        <begin position="23"/>
        <end position="113"/>
    </location>
</feature>
<evidence type="ECO:0000313" key="9">
    <source>
        <dbReference type="EMBL" id="KZZ89895.1"/>
    </source>
</evidence>
<keyword evidence="3" id="KW-0677">Repeat</keyword>
<evidence type="ECO:0000256" key="5">
    <source>
        <dbReference type="ARBA" id="ARBA00039514"/>
    </source>
</evidence>
<feature type="region of interest" description="Disordered" evidence="7">
    <location>
        <begin position="41"/>
        <end position="61"/>
    </location>
</feature>
<feature type="compositionally biased region" description="Basic and acidic residues" evidence="7">
    <location>
        <begin position="46"/>
        <end position="60"/>
    </location>
</feature>
<evidence type="ECO:0000256" key="7">
    <source>
        <dbReference type="SAM" id="MobiDB-lite"/>
    </source>
</evidence>
<dbReference type="STRING" id="1081109.A0A167XC16"/>
<keyword evidence="10" id="KW-1185">Reference proteome</keyword>
<feature type="region of interest" description="Disordered" evidence="7">
    <location>
        <begin position="339"/>
        <end position="412"/>
    </location>
</feature>
<dbReference type="InterPro" id="IPR015943">
    <property type="entry name" value="WD40/YVTN_repeat-like_dom_sf"/>
</dbReference>
<dbReference type="Proteomes" id="UP000078544">
    <property type="component" value="Unassembled WGS sequence"/>
</dbReference>
<feature type="compositionally biased region" description="Basic residues" evidence="7">
    <location>
        <begin position="385"/>
        <end position="396"/>
    </location>
</feature>
<dbReference type="SUPFAM" id="SSF50978">
    <property type="entry name" value="WD40 repeat-like"/>
    <property type="match status" value="1"/>
</dbReference>
<dbReference type="Pfam" id="PF12894">
    <property type="entry name" value="ANAPC4_WD40"/>
    <property type="match status" value="1"/>
</dbReference>
<evidence type="ECO:0000256" key="4">
    <source>
        <dbReference type="ARBA" id="ARBA00039238"/>
    </source>
</evidence>
<sequence length="412" mass="44433">MFENLCTLPLQSDIFATALHPCEALLAVGLASGHVEAFRLPGQNSKDGRHSTSNDGKDTVESVWKTRRHKGSCRSLAFSHDGRAMYSAGTDSLVKYFDSNSGEVVSKMLVPSTTPVTDAPTLLHVLNPQCLLLATDLGALHLFDLRDGDSLRKPSQTHFPHLDYVSSITTLPASEESATGLPKQWISTGGTTLAVTDVRRGVMIRSEDQEDELLSACFMTGMGPKNHRNNGMAVVGSGSGVLTLWDKGSWDDQQERIIVDGGKGGGESVDAMTKIPEHVSRGKKVVCGMGDGSLRIVDIIRRKVDRSTFLRHDDMDAVVSLGFDNRDRLISAGGPTVKIWDTSSGLPEENESEDTGQEGLEEPGLGDNHDEIGESDESDGGNRERAKRRKDTHKGKLGPMGAHGILGFEGLD</sequence>
<gene>
    <name evidence="9" type="ORF">AAL_07403</name>
</gene>
<reference evidence="9 10" key="1">
    <citation type="journal article" date="2016" name="Genome Biol. Evol.">
        <title>Divergent and convergent evolution of fungal pathogenicity.</title>
        <authorList>
            <person name="Shang Y."/>
            <person name="Xiao G."/>
            <person name="Zheng P."/>
            <person name="Cen K."/>
            <person name="Zhan S."/>
            <person name="Wang C."/>
        </authorList>
    </citation>
    <scope>NUCLEOTIDE SEQUENCE [LARGE SCALE GENOMIC DNA]</scope>
    <source>
        <strain evidence="9 10">RCEF 2490</strain>
    </source>
</reference>
<dbReference type="PANTHER" id="PTHR44019:SF20">
    <property type="entry name" value="WD REPEAT-CONTAINING PROTEIN 55"/>
    <property type="match status" value="1"/>
</dbReference>
<dbReference type="InterPro" id="IPR001680">
    <property type="entry name" value="WD40_rpt"/>
</dbReference>
<proteinExistence type="inferred from homology"/>